<evidence type="ECO:0000313" key="1">
    <source>
        <dbReference type="EMBL" id="EPE93808.1"/>
    </source>
</evidence>
<protein>
    <submittedName>
        <fullName evidence="1">Transposase</fullName>
    </submittedName>
</protein>
<reference evidence="1 2" key="1">
    <citation type="journal article" date="2012" name="J. Bacteriol.">
        <title>Genome sequence of Rhizobium grahamii CCGE502, a broad-host-range symbiont with low nodulation competitiveness in Phaseolus vulgaris.</title>
        <authorList>
            <person name="Althabegoiti M.J."/>
            <person name="Lozano L."/>
            <person name="Torres-Tejerizo G."/>
            <person name="Ormeno-Orrillo E."/>
            <person name="Rogel M.A."/>
            <person name="Gonzalez V."/>
            <person name="Martinez-Romero E."/>
        </authorList>
    </citation>
    <scope>NUCLEOTIDE SEQUENCE [LARGE SCALE GENOMIC DNA]</scope>
    <source>
        <strain evidence="1 2">CCGE 502</strain>
        <plasmid evidence="1">pRg502a</plasmid>
    </source>
</reference>
<keyword evidence="1" id="KW-0614">Plasmid</keyword>
<sequence>MRRRIGLGSPTEHLTPIVVAAYCIKPRGALTINQARKRLKQGSRTFAVLRCFAMRFRGIVVPEPRRNWTNGSMMPFILVSPS</sequence>
<keyword evidence="2" id="KW-1185">Reference proteome</keyword>
<geneLocation type="plasmid" evidence="1">
    <name>pRg502a</name>
</geneLocation>
<proteinExistence type="predicted"/>
<evidence type="ECO:0000313" key="2">
    <source>
        <dbReference type="Proteomes" id="UP000014411"/>
    </source>
</evidence>
<dbReference type="EMBL" id="AEYE02000038">
    <property type="protein sequence ID" value="EPE93808.1"/>
    <property type="molecule type" value="Genomic_DNA"/>
</dbReference>
<organism evidence="1 2">
    <name type="scientific">Rhizobium grahamii CCGE 502</name>
    <dbReference type="NCBI Taxonomy" id="990285"/>
    <lineage>
        <taxon>Bacteria</taxon>
        <taxon>Pseudomonadati</taxon>
        <taxon>Pseudomonadota</taxon>
        <taxon>Alphaproteobacteria</taxon>
        <taxon>Hyphomicrobiales</taxon>
        <taxon>Rhizobiaceae</taxon>
        <taxon>Rhizobium/Agrobacterium group</taxon>
        <taxon>Rhizobium</taxon>
    </lineage>
</organism>
<dbReference type="HOGENOM" id="CLU_2555892_0_0_5"/>
<dbReference type="Proteomes" id="UP000014411">
    <property type="component" value="Unassembled WGS sequence"/>
</dbReference>
<dbReference type="AlphaFoldDB" id="S3I1Y5"/>
<name>S3I1Y5_9HYPH</name>
<comment type="caution">
    <text evidence="1">The sequence shown here is derived from an EMBL/GenBank/DDBJ whole genome shotgun (WGS) entry which is preliminary data.</text>
</comment>
<accession>S3I1Y5</accession>
<gene>
    <name evidence="1" type="ORF">RGCCGE502_33456</name>
</gene>